<dbReference type="GO" id="GO:0003700">
    <property type="term" value="F:DNA-binding transcription factor activity"/>
    <property type="evidence" value="ECO:0007669"/>
    <property type="project" value="InterPro"/>
</dbReference>
<feature type="region of interest" description="Disordered" evidence="1">
    <location>
        <begin position="1"/>
        <end position="23"/>
    </location>
</feature>
<organism evidence="3 4">
    <name type="scientific">Natronobacterium haloterrestre</name>
    <name type="common">Halobiforma haloterrestris</name>
    <dbReference type="NCBI Taxonomy" id="148448"/>
    <lineage>
        <taxon>Archaea</taxon>
        <taxon>Methanobacteriati</taxon>
        <taxon>Methanobacteriota</taxon>
        <taxon>Stenosarchaea group</taxon>
        <taxon>Halobacteria</taxon>
        <taxon>Halobacteriales</taxon>
        <taxon>Natrialbaceae</taxon>
        <taxon>Natronobacterium</taxon>
    </lineage>
</organism>
<feature type="compositionally biased region" description="Polar residues" evidence="1">
    <location>
        <begin position="126"/>
        <end position="141"/>
    </location>
</feature>
<dbReference type="SUPFAM" id="SSF46785">
    <property type="entry name" value="Winged helix' DNA-binding domain"/>
    <property type="match status" value="1"/>
</dbReference>
<dbReference type="AlphaFoldDB" id="A0A1I1KGC0"/>
<name>A0A1I1KGC0_NATHA</name>
<dbReference type="InterPro" id="IPR011991">
    <property type="entry name" value="ArsR-like_HTH"/>
</dbReference>
<dbReference type="Proteomes" id="UP000199161">
    <property type="component" value="Unassembled WGS sequence"/>
</dbReference>
<evidence type="ECO:0000259" key="2">
    <source>
        <dbReference type="Pfam" id="PF12802"/>
    </source>
</evidence>
<dbReference type="InterPro" id="IPR036390">
    <property type="entry name" value="WH_DNA-bd_sf"/>
</dbReference>
<dbReference type="Pfam" id="PF12802">
    <property type="entry name" value="MarR_2"/>
    <property type="match status" value="1"/>
</dbReference>
<dbReference type="Gene3D" id="1.10.10.10">
    <property type="entry name" value="Winged helix-like DNA-binding domain superfamily/Winged helix DNA-binding domain"/>
    <property type="match status" value="1"/>
</dbReference>
<dbReference type="CDD" id="cd00090">
    <property type="entry name" value="HTH_ARSR"/>
    <property type="match status" value="1"/>
</dbReference>
<feature type="domain" description="HTH marR-type" evidence="2">
    <location>
        <begin position="28"/>
        <end position="74"/>
    </location>
</feature>
<feature type="compositionally biased region" description="Polar residues" evidence="1">
    <location>
        <begin position="1"/>
        <end position="14"/>
    </location>
</feature>
<proteinExistence type="predicted"/>
<sequence length="148" mass="16375">MDVIQNSNSDMGDSQDSDPFLVTPETDEYDALGFLVRNRGERYSPAEIAARADISEASASKTLTRLSEKELVEHDKGTYYVNPDRAEHLKNRLESVDAAVQLFEAAPDDDAYAEPGWEDHVPSIDKNGNNGEPRSETSSSDLVEDPQE</sequence>
<protein>
    <submittedName>
        <fullName evidence="3">MarR family protein</fullName>
    </submittedName>
</protein>
<dbReference type="EMBL" id="FOKW01000011">
    <property type="protein sequence ID" value="SFC59585.1"/>
    <property type="molecule type" value="Genomic_DNA"/>
</dbReference>
<reference evidence="4" key="1">
    <citation type="submission" date="2016-10" db="EMBL/GenBank/DDBJ databases">
        <authorList>
            <person name="Varghese N."/>
            <person name="Submissions S."/>
        </authorList>
    </citation>
    <scope>NUCLEOTIDE SEQUENCE [LARGE SCALE GENOMIC DNA]</scope>
    <source>
        <strain evidence="4">DSM 13078</strain>
    </source>
</reference>
<evidence type="ECO:0000256" key="1">
    <source>
        <dbReference type="SAM" id="MobiDB-lite"/>
    </source>
</evidence>
<gene>
    <name evidence="3" type="ORF">SAMN05444422_11199</name>
</gene>
<keyword evidence="4" id="KW-1185">Reference proteome</keyword>
<dbReference type="InterPro" id="IPR036388">
    <property type="entry name" value="WH-like_DNA-bd_sf"/>
</dbReference>
<evidence type="ECO:0000313" key="3">
    <source>
        <dbReference type="EMBL" id="SFC59585.1"/>
    </source>
</evidence>
<dbReference type="InterPro" id="IPR000835">
    <property type="entry name" value="HTH_MarR-typ"/>
</dbReference>
<evidence type="ECO:0000313" key="4">
    <source>
        <dbReference type="Proteomes" id="UP000199161"/>
    </source>
</evidence>
<feature type="region of interest" description="Disordered" evidence="1">
    <location>
        <begin position="107"/>
        <end position="148"/>
    </location>
</feature>
<accession>A0A1I1KGC0</accession>